<feature type="domain" description="CN hydrolase" evidence="2">
    <location>
        <begin position="5"/>
        <end position="286"/>
    </location>
</feature>
<protein>
    <submittedName>
        <fullName evidence="3">Carbon-nitrogen hydrolase family protein</fullName>
    </submittedName>
</protein>
<dbReference type="Proteomes" id="UP001319870">
    <property type="component" value="Unassembled WGS sequence"/>
</dbReference>
<evidence type="ECO:0000259" key="2">
    <source>
        <dbReference type="PROSITE" id="PS50263"/>
    </source>
</evidence>
<proteinExistence type="inferred from homology"/>
<dbReference type="CDD" id="cd07581">
    <property type="entry name" value="nitrilase_3"/>
    <property type="match status" value="1"/>
</dbReference>
<reference evidence="3 4" key="1">
    <citation type="submission" date="2021-09" db="EMBL/GenBank/DDBJ databases">
        <title>Isoptericola luteus sp. nov., a novel bacterium isolated from Harbin, the capital city of Heilongjiang province.</title>
        <authorList>
            <person name="Li J."/>
        </authorList>
    </citation>
    <scope>NUCLEOTIDE SEQUENCE [LARGE SCALE GENOMIC DNA]</scope>
    <source>
        <strain evidence="3 4">NEAU-Y5</strain>
    </source>
</reference>
<dbReference type="PANTHER" id="PTHR23088:SF27">
    <property type="entry name" value="DEAMINATED GLUTATHIONE AMIDASE"/>
    <property type="match status" value="1"/>
</dbReference>
<dbReference type="InterPro" id="IPR001110">
    <property type="entry name" value="UPF0012_CS"/>
</dbReference>
<dbReference type="PROSITE" id="PS01227">
    <property type="entry name" value="UPF0012"/>
    <property type="match status" value="1"/>
</dbReference>
<dbReference type="GO" id="GO:0016787">
    <property type="term" value="F:hydrolase activity"/>
    <property type="evidence" value="ECO:0007669"/>
    <property type="project" value="UniProtKB-KW"/>
</dbReference>
<dbReference type="Pfam" id="PF00795">
    <property type="entry name" value="CN_hydrolase"/>
    <property type="match status" value="2"/>
</dbReference>
<dbReference type="RefSeq" id="WP_225564580.1">
    <property type="nucleotide sequence ID" value="NZ_JAIXCQ010000003.1"/>
</dbReference>
<comment type="similarity">
    <text evidence="1">Belongs to the carbon-nitrogen hydrolase superfamily. NIT1/NIT2 family.</text>
</comment>
<dbReference type="InterPro" id="IPR036526">
    <property type="entry name" value="C-N_Hydrolase_sf"/>
</dbReference>
<gene>
    <name evidence="3" type="ORF">LEP48_05525</name>
</gene>
<dbReference type="SUPFAM" id="SSF56317">
    <property type="entry name" value="Carbon-nitrogen hydrolase"/>
    <property type="match status" value="1"/>
</dbReference>
<dbReference type="PROSITE" id="PS50263">
    <property type="entry name" value="CN_HYDROLASE"/>
    <property type="match status" value="1"/>
</dbReference>
<evidence type="ECO:0000313" key="4">
    <source>
        <dbReference type="Proteomes" id="UP001319870"/>
    </source>
</evidence>
<sequence>MTTPVRLTVAQLAASGDHAANREAVADAFVSAARVGADLLALPEYASGYDARGVGTEHAEPLDGPFVSALRENAARYRIAVIAGTTIPATGEAPPVPGQAALTGQIPAITGSLRALTGSTRAVPRGTSGAGAGEGRVSNAVVAVDDTGALVGVYRKVHLYDAFGTRESDRLEAGPADTPPLVVRVGDLRFGVVTCYDLRFPESARRVVDAGADVIVVPAAWVAGPLKDDHWRTLLRARAIENTAVVVGVGMAGEGLVGRSLLAGPDGVVGLELDDAPQVATVDLDPEPLAQVRAHNPSLANRRYVVVPRP</sequence>
<keyword evidence="4" id="KW-1185">Reference proteome</keyword>
<evidence type="ECO:0000313" key="3">
    <source>
        <dbReference type="EMBL" id="MCA5892814.1"/>
    </source>
</evidence>
<dbReference type="PANTHER" id="PTHR23088">
    <property type="entry name" value="NITRILASE-RELATED"/>
    <property type="match status" value="1"/>
</dbReference>
<dbReference type="Gene3D" id="3.60.110.10">
    <property type="entry name" value="Carbon-nitrogen hydrolase"/>
    <property type="match status" value="1"/>
</dbReference>
<comment type="caution">
    <text evidence="3">The sequence shown here is derived from an EMBL/GenBank/DDBJ whole genome shotgun (WGS) entry which is preliminary data.</text>
</comment>
<organism evidence="3 4">
    <name type="scientific">Isoptericola luteus</name>
    <dbReference type="NCBI Taxonomy" id="2879484"/>
    <lineage>
        <taxon>Bacteria</taxon>
        <taxon>Bacillati</taxon>
        <taxon>Actinomycetota</taxon>
        <taxon>Actinomycetes</taxon>
        <taxon>Micrococcales</taxon>
        <taxon>Promicromonosporaceae</taxon>
        <taxon>Isoptericola</taxon>
    </lineage>
</organism>
<name>A0ABS7ZCN6_9MICO</name>
<evidence type="ECO:0000256" key="1">
    <source>
        <dbReference type="ARBA" id="ARBA00010613"/>
    </source>
</evidence>
<keyword evidence="3" id="KW-0378">Hydrolase</keyword>
<dbReference type="InterPro" id="IPR003010">
    <property type="entry name" value="C-N_Hydrolase"/>
</dbReference>
<accession>A0ABS7ZCN6</accession>
<dbReference type="EMBL" id="JAIXCQ010000003">
    <property type="protein sequence ID" value="MCA5892814.1"/>
    <property type="molecule type" value="Genomic_DNA"/>
</dbReference>